<dbReference type="Proteomes" id="UP000294664">
    <property type="component" value="Unassembled WGS sequence"/>
</dbReference>
<dbReference type="AlphaFoldDB" id="A0A4R3LS74"/>
<dbReference type="InterPro" id="IPR007048">
    <property type="entry name" value="IraD/Gp25-like"/>
</dbReference>
<sequence>MNDGPAVGLSLIDRLFGDEAPSLARVRAGLKRDLEDLLNTRERVKSWPAVLGELERSLFSYGIVDLATANFSTEERRAAVVEEIGATIRRLEPRLTRMNIAALQNADPSDRSLRIRIEAQIIIDSESEPVQFNTIIDPIAGAVALTDQS</sequence>
<dbReference type="InterPro" id="IPR053176">
    <property type="entry name" value="T6SS_TssE1-like"/>
</dbReference>
<dbReference type="EMBL" id="SMAI01000013">
    <property type="protein sequence ID" value="TCT02459.1"/>
    <property type="molecule type" value="Genomic_DNA"/>
</dbReference>
<comment type="caution">
    <text evidence="2">The sequence shown here is derived from an EMBL/GenBank/DDBJ whole genome shotgun (WGS) entry which is preliminary data.</text>
</comment>
<organism evidence="2 3">
    <name type="scientific">Aquabacter spiritensis</name>
    <dbReference type="NCBI Taxonomy" id="933073"/>
    <lineage>
        <taxon>Bacteria</taxon>
        <taxon>Pseudomonadati</taxon>
        <taxon>Pseudomonadota</taxon>
        <taxon>Alphaproteobacteria</taxon>
        <taxon>Hyphomicrobiales</taxon>
        <taxon>Xanthobacteraceae</taxon>
        <taxon>Aquabacter</taxon>
    </lineage>
</organism>
<dbReference type="OrthoDB" id="119583at2"/>
<evidence type="ECO:0000313" key="2">
    <source>
        <dbReference type="EMBL" id="TCT02459.1"/>
    </source>
</evidence>
<feature type="domain" description="IraD/Gp25-like" evidence="1">
    <location>
        <begin position="26"/>
        <end position="123"/>
    </location>
</feature>
<proteinExistence type="predicted"/>
<dbReference type="RefSeq" id="WP_132034099.1">
    <property type="nucleotide sequence ID" value="NZ_SMAI01000013.1"/>
</dbReference>
<dbReference type="InterPro" id="IPR017737">
    <property type="entry name" value="TssE1-like"/>
</dbReference>
<dbReference type="Pfam" id="PF04965">
    <property type="entry name" value="GPW_gp25"/>
    <property type="match status" value="1"/>
</dbReference>
<gene>
    <name evidence="2" type="ORF">EDC64_113110</name>
</gene>
<dbReference type="Gene3D" id="3.10.450.40">
    <property type="match status" value="1"/>
</dbReference>
<dbReference type="PANTHER" id="PTHR38595:SF2">
    <property type="entry name" value="TYPE VI SECRETION SYSTEM BASEPLATE SUBUNIT TSSE"/>
    <property type="match status" value="1"/>
</dbReference>
<keyword evidence="3" id="KW-1185">Reference proteome</keyword>
<name>A0A4R3LS74_9HYPH</name>
<evidence type="ECO:0000313" key="3">
    <source>
        <dbReference type="Proteomes" id="UP000294664"/>
    </source>
</evidence>
<dbReference type="NCBIfam" id="TIGR03357">
    <property type="entry name" value="VI_zyme"/>
    <property type="match status" value="1"/>
</dbReference>
<evidence type="ECO:0000259" key="1">
    <source>
        <dbReference type="Pfam" id="PF04965"/>
    </source>
</evidence>
<reference evidence="2 3" key="1">
    <citation type="submission" date="2019-03" db="EMBL/GenBank/DDBJ databases">
        <title>Genomic Encyclopedia of Type Strains, Phase IV (KMG-IV): sequencing the most valuable type-strain genomes for metagenomic binning, comparative biology and taxonomic classification.</title>
        <authorList>
            <person name="Goeker M."/>
        </authorList>
    </citation>
    <scope>NUCLEOTIDE SEQUENCE [LARGE SCALE GENOMIC DNA]</scope>
    <source>
        <strain evidence="2 3">DSM 9035</strain>
    </source>
</reference>
<protein>
    <submittedName>
        <fullName evidence="2">Type VI secretion system protein ImpF</fullName>
    </submittedName>
</protein>
<dbReference type="SUPFAM" id="SSF160719">
    <property type="entry name" value="gpW/gp25-like"/>
    <property type="match status" value="1"/>
</dbReference>
<dbReference type="PANTHER" id="PTHR38595">
    <property type="entry name" value="CYTOPLASMIC PROTEIN-RELATED"/>
    <property type="match status" value="1"/>
</dbReference>
<accession>A0A4R3LS74</accession>